<sequence length="130" mass="15344">MFKAIALSLALLFVTSFAAHAQPHKGQRFMKMAEKLNLTEEQKEKVLPLMKETMKERRAILKDAGIERGKRPSLEELAEVRVPMQESREKLDQEMAQILKPEQMTAFRQMQQEMREKRRQKMMDRLKEAN</sequence>
<evidence type="ECO:0000256" key="1">
    <source>
        <dbReference type="SAM" id="SignalP"/>
    </source>
</evidence>
<dbReference type="STRING" id="989403.SAMN05421798_11925"/>
<keyword evidence="1" id="KW-0732">Signal</keyword>
<protein>
    <recommendedName>
        <fullName evidence="4">Periplasmic heavy metal sensor</fullName>
    </recommendedName>
</protein>
<dbReference type="OrthoDB" id="7871268at2"/>
<evidence type="ECO:0000313" key="2">
    <source>
        <dbReference type="EMBL" id="KZL18622.1"/>
    </source>
</evidence>
<dbReference type="Proteomes" id="UP000076577">
    <property type="component" value="Unassembled WGS sequence"/>
</dbReference>
<feature type="chain" id="PRO_5007869243" description="Periplasmic heavy metal sensor" evidence="1">
    <location>
        <begin position="22"/>
        <end position="130"/>
    </location>
</feature>
<dbReference type="Gene3D" id="1.20.120.1490">
    <property type="match status" value="1"/>
</dbReference>
<reference evidence="2 3" key="1">
    <citation type="journal article" date="2016" name="Front. Microbiol.">
        <title>Comparative Genomic Analysis Reveals a Diverse Repertoire of Genes Involved in Prokaryote-Eukaryote Interactions within the Pseudovibrio Genus.</title>
        <authorList>
            <person name="Romano S."/>
            <person name="Fernandez-Guerra A."/>
            <person name="Reen F.J."/>
            <person name="Glockner F.O."/>
            <person name="Crowley S.P."/>
            <person name="O'Sullivan O."/>
            <person name="Cotter P.D."/>
            <person name="Adams C."/>
            <person name="Dobson A.D."/>
            <person name="O'Gara F."/>
        </authorList>
    </citation>
    <scope>NUCLEOTIDE SEQUENCE [LARGE SCALE GENOMIC DNA]</scope>
    <source>
        <strain evidence="2 3">Ad2</strain>
    </source>
</reference>
<proteinExistence type="predicted"/>
<name>A0A165YAU0_9HYPH</name>
<comment type="caution">
    <text evidence="2">The sequence shown here is derived from an EMBL/GenBank/DDBJ whole genome shotgun (WGS) entry which is preliminary data.</text>
</comment>
<accession>A0A165YAU0</accession>
<dbReference type="EMBL" id="LMCB01000019">
    <property type="protein sequence ID" value="KZL18622.1"/>
    <property type="molecule type" value="Genomic_DNA"/>
</dbReference>
<dbReference type="PATRIC" id="fig|989403.3.peg.2735"/>
<dbReference type="AlphaFoldDB" id="A0A165YAU0"/>
<gene>
    <name evidence="2" type="ORF">PsAD2_02563</name>
</gene>
<dbReference type="RefSeq" id="WP_068006430.1">
    <property type="nucleotide sequence ID" value="NZ_FOFM01000019.1"/>
</dbReference>
<evidence type="ECO:0000313" key="3">
    <source>
        <dbReference type="Proteomes" id="UP000076577"/>
    </source>
</evidence>
<evidence type="ECO:0008006" key="4">
    <source>
        <dbReference type="Google" id="ProtNLM"/>
    </source>
</evidence>
<organism evidence="2 3">
    <name type="scientific">Pseudovibrio axinellae</name>
    <dbReference type="NCBI Taxonomy" id="989403"/>
    <lineage>
        <taxon>Bacteria</taxon>
        <taxon>Pseudomonadati</taxon>
        <taxon>Pseudomonadota</taxon>
        <taxon>Alphaproteobacteria</taxon>
        <taxon>Hyphomicrobiales</taxon>
        <taxon>Stappiaceae</taxon>
        <taxon>Pseudovibrio</taxon>
    </lineage>
</organism>
<keyword evidence="3" id="KW-1185">Reference proteome</keyword>
<feature type="signal peptide" evidence="1">
    <location>
        <begin position="1"/>
        <end position="21"/>
    </location>
</feature>